<protein>
    <recommendedName>
        <fullName evidence="4">Protein kilB</fullName>
    </recommendedName>
</protein>
<dbReference type="EMBL" id="LLZG01000410">
    <property type="protein sequence ID" value="KUL21355.1"/>
    <property type="molecule type" value="Genomic_DNA"/>
</dbReference>
<accession>A0A124G718</accession>
<keyword evidence="1" id="KW-1133">Transmembrane helix</keyword>
<feature type="transmembrane region" description="Helical" evidence="1">
    <location>
        <begin position="6"/>
        <end position="24"/>
    </location>
</feature>
<reference evidence="3" key="1">
    <citation type="submission" date="2015-10" db="EMBL/GenBank/DDBJ databases">
        <authorList>
            <person name="Ju K.-S."/>
            <person name="Doroghazi J.R."/>
            <person name="Metcalf W.W."/>
        </authorList>
    </citation>
    <scope>NUCLEOTIDE SEQUENCE [LARGE SCALE GENOMIC DNA]</scope>
    <source>
        <strain evidence="3">NRRL 3151</strain>
    </source>
</reference>
<dbReference type="AlphaFoldDB" id="A0A124G718"/>
<evidence type="ECO:0000256" key="1">
    <source>
        <dbReference type="SAM" id="Phobius"/>
    </source>
</evidence>
<evidence type="ECO:0000313" key="3">
    <source>
        <dbReference type="Proteomes" id="UP000053923"/>
    </source>
</evidence>
<comment type="caution">
    <text evidence="2">The sequence shown here is derived from an EMBL/GenBank/DDBJ whole genome shotgun (WGS) entry which is preliminary data.</text>
</comment>
<keyword evidence="1" id="KW-0472">Membrane</keyword>
<dbReference type="Proteomes" id="UP000053923">
    <property type="component" value="Unassembled WGS sequence"/>
</dbReference>
<name>A0A124G718_9ACTN</name>
<evidence type="ECO:0008006" key="4">
    <source>
        <dbReference type="Google" id="ProtNLM"/>
    </source>
</evidence>
<evidence type="ECO:0000313" key="2">
    <source>
        <dbReference type="EMBL" id="KUL21355.1"/>
    </source>
</evidence>
<keyword evidence="3" id="KW-1185">Reference proteome</keyword>
<proteinExistence type="predicted"/>
<keyword evidence="1" id="KW-0812">Transmembrane</keyword>
<organism evidence="2 3">
    <name type="scientific">Streptomyces regalis</name>
    <dbReference type="NCBI Taxonomy" id="68262"/>
    <lineage>
        <taxon>Bacteria</taxon>
        <taxon>Bacillati</taxon>
        <taxon>Actinomycetota</taxon>
        <taxon>Actinomycetes</taxon>
        <taxon>Kitasatosporales</taxon>
        <taxon>Streptomycetaceae</taxon>
        <taxon>Streptomyces</taxon>
    </lineage>
</organism>
<gene>
    <name evidence="2" type="ORF">ADL12_45370</name>
</gene>
<sequence>MPQAVNSLIAVAGTLLGVSVTYFFQRRAADRSELRNALAAFAAAVMEQRRGEYDRWWRHHEDLTSTAYVAARTASYRLWSIARQELYRVRLLTPDAQLVRRAHEGIAVTAQVHKAEERDGFEANGVAAERALEEFLVSATIRTAPSRNSVS</sequence>